<feature type="compositionally biased region" description="Polar residues" evidence="1">
    <location>
        <begin position="90"/>
        <end position="100"/>
    </location>
</feature>
<feature type="region of interest" description="Disordered" evidence="1">
    <location>
        <begin position="90"/>
        <end position="146"/>
    </location>
</feature>
<evidence type="ECO:0008006" key="4">
    <source>
        <dbReference type="Google" id="ProtNLM"/>
    </source>
</evidence>
<organism evidence="2 3">
    <name type="scientific">Candidatus Protofrankia californiensis</name>
    <dbReference type="NCBI Taxonomy" id="1839754"/>
    <lineage>
        <taxon>Bacteria</taxon>
        <taxon>Bacillati</taxon>
        <taxon>Actinomycetota</taxon>
        <taxon>Actinomycetes</taxon>
        <taxon>Frankiales</taxon>
        <taxon>Frankiaceae</taxon>
        <taxon>Protofrankia</taxon>
    </lineage>
</organism>
<accession>A0A1C3PGZ1</accession>
<feature type="region of interest" description="Disordered" evidence="1">
    <location>
        <begin position="1"/>
        <end position="22"/>
    </location>
</feature>
<gene>
    <name evidence="2" type="ORF">FDG2_6441</name>
</gene>
<dbReference type="Gene3D" id="3.20.180.10">
    <property type="entry name" value="PNP-oxidase-like"/>
    <property type="match status" value="1"/>
</dbReference>
<dbReference type="AlphaFoldDB" id="A0A1C3PGZ1"/>
<feature type="compositionally biased region" description="Low complexity" evidence="1">
    <location>
        <begin position="110"/>
        <end position="126"/>
    </location>
</feature>
<feature type="compositionally biased region" description="Basic and acidic residues" evidence="1">
    <location>
        <begin position="136"/>
        <end position="145"/>
    </location>
</feature>
<reference evidence="3" key="1">
    <citation type="submission" date="2016-02" db="EMBL/GenBank/DDBJ databases">
        <authorList>
            <person name="Wibberg D."/>
        </authorList>
    </citation>
    <scope>NUCLEOTIDE SEQUENCE [LARGE SCALE GENOMIC DNA]</scope>
</reference>
<evidence type="ECO:0000313" key="3">
    <source>
        <dbReference type="Proteomes" id="UP000199013"/>
    </source>
</evidence>
<dbReference type="EMBL" id="FLUV01002669">
    <property type="protein sequence ID" value="SBW29102.1"/>
    <property type="molecule type" value="Genomic_DNA"/>
</dbReference>
<keyword evidence="3" id="KW-1185">Reference proteome</keyword>
<dbReference type="InterPro" id="IPR037119">
    <property type="entry name" value="Haem_oxidase_HugZ-like_sf"/>
</dbReference>
<dbReference type="Proteomes" id="UP000199013">
    <property type="component" value="Unassembled WGS sequence"/>
</dbReference>
<name>A0A1C3PGZ1_9ACTN</name>
<feature type="region of interest" description="Disordered" evidence="1">
    <location>
        <begin position="196"/>
        <end position="221"/>
    </location>
</feature>
<protein>
    <recommendedName>
        <fullName evidence="4">DUF2470 domain-containing protein</fullName>
    </recommendedName>
</protein>
<evidence type="ECO:0000313" key="2">
    <source>
        <dbReference type="EMBL" id="SBW29102.1"/>
    </source>
</evidence>
<sequence>MLLATAGSPPAHAAGSYPTARVDIHGPQGERLVLSGSLRVVPAPTADVIARLVGPGCPAPRPPLGPSGHEQDLVAIAMVVAEVVPYMLTSTDPGTAATRTSTDRGDPRSAGLPGTPPEATTAPTTKGSRRTPQAGRGRDHVRTRTTESVGTRIDLVAYALAEPDLIAAYAPDLVTHLNTAHAEQIRRLAEYAVAVDPGQGDGTRRSPGPRPARIVLSTDHP</sequence>
<evidence type="ECO:0000256" key="1">
    <source>
        <dbReference type="SAM" id="MobiDB-lite"/>
    </source>
</evidence>
<proteinExistence type="predicted"/>